<dbReference type="EMBL" id="FOKV01000005">
    <property type="protein sequence ID" value="SFC56252.1"/>
    <property type="molecule type" value="Genomic_DNA"/>
</dbReference>
<dbReference type="Proteomes" id="UP000199438">
    <property type="component" value="Unassembled WGS sequence"/>
</dbReference>
<dbReference type="Pfam" id="PF01225">
    <property type="entry name" value="Mur_ligase"/>
    <property type="match status" value="1"/>
</dbReference>
<dbReference type="SUPFAM" id="SSF53244">
    <property type="entry name" value="MurD-like peptide ligases, peptide-binding domain"/>
    <property type="match status" value="1"/>
</dbReference>
<dbReference type="Gene3D" id="3.90.190.20">
    <property type="entry name" value="Mur ligase, C-terminal domain"/>
    <property type="match status" value="1"/>
</dbReference>
<keyword evidence="3 10" id="KW-0132">Cell division</keyword>
<dbReference type="GO" id="GO:0005524">
    <property type="term" value="F:ATP binding"/>
    <property type="evidence" value="ECO:0007669"/>
    <property type="project" value="UniProtKB-UniRule"/>
</dbReference>
<dbReference type="InterPro" id="IPR000713">
    <property type="entry name" value="Mur_ligase_N"/>
</dbReference>
<keyword evidence="1 10" id="KW-0963">Cytoplasm</keyword>
<keyword evidence="7 10" id="KW-0573">Peptidoglycan synthesis</keyword>
<dbReference type="InterPro" id="IPR004101">
    <property type="entry name" value="Mur_ligase_C"/>
</dbReference>
<sequence length="430" mass="47666">MNIAKIHRRFLTSSGVSTDTRNIKPNSLFFALKGANFNGNHFAEEALKKGAEVAIVDEAAYAKNQDNYILVEDCLDALQKLATFHRRFLGIPIIAITGSNGKTTTKELINAVLSKKYKTIATTGNLNNHIGVPLTLLKMDETTEVGVVEMGANHQGEIEFLTEIALPDYGYITNFGKAHLEGFGGIEGVIKGKSELYTHLKEHKKLLFLNLDDEIQKRQDSYSHVFTFGSIDSAAVTIDYSPSKKGPELASFSFNKETFTTQLTGQYNAFNAAAALTIGLYFKVAFKDISDALKDYAPKNNRSQIQKTEKNTLLLDAYNANPTSMSSSLINFGDLSTELPKVVIIGDMLELGDYSQEEHQNIVDLCINQNFENVYLVGEFFKETTVTKEFQKFDSTAELKVYLTANPITNSYILIKGSRGIALEKVVEIL</sequence>
<dbReference type="NCBIfam" id="TIGR01143">
    <property type="entry name" value="murF"/>
    <property type="match status" value="1"/>
</dbReference>
<dbReference type="InterPro" id="IPR005863">
    <property type="entry name" value="UDP-N-AcMur_synth"/>
</dbReference>
<evidence type="ECO:0000313" key="15">
    <source>
        <dbReference type="EMBL" id="SFC56252.1"/>
    </source>
</evidence>
<dbReference type="Gene3D" id="3.40.1390.10">
    <property type="entry name" value="MurE/MurF, N-terminal domain"/>
    <property type="match status" value="1"/>
</dbReference>
<dbReference type="HAMAP" id="MF_02019">
    <property type="entry name" value="MurF"/>
    <property type="match status" value="1"/>
</dbReference>
<evidence type="ECO:0000256" key="8">
    <source>
        <dbReference type="ARBA" id="ARBA00023306"/>
    </source>
</evidence>
<proteinExistence type="inferred from homology"/>
<evidence type="ECO:0000256" key="7">
    <source>
        <dbReference type="ARBA" id="ARBA00022984"/>
    </source>
</evidence>
<comment type="catalytic activity">
    <reaction evidence="10 11">
        <text>D-alanyl-D-alanine + UDP-N-acetyl-alpha-D-muramoyl-L-alanyl-gamma-D-glutamyl-meso-2,6-diaminopimelate + ATP = UDP-N-acetyl-alpha-D-muramoyl-L-alanyl-gamma-D-glutamyl-meso-2,6-diaminopimeloyl-D-alanyl-D-alanine + ADP + phosphate + H(+)</text>
        <dbReference type="Rhea" id="RHEA:28374"/>
        <dbReference type="ChEBI" id="CHEBI:15378"/>
        <dbReference type="ChEBI" id="CHEBI:30616"/>
        <dbReference type="ChEBI" id="CHEBI:43474"/>
        <dbReference type="ChEBI" id="CHEBI:57822"/>
        <dbReference type="ChEBI" id="CHEBI:61386"/>
        <dbReference type="ChEBI" id="CHEBI:83905"/>
        <dbReference type="ChEBI" id="CHEBI:456216"/>
        <dbReference type="EC" id="6.3.2.10"/>
    </reaction>
</comment>
<evidence type="ECO:0000256" key="6">
    <source>
        <dbReference type="ARBA" id="ARBA00022960"/>
    </source>
</evidence>
<reference evidence="16" key="1">
    <citation type="submission" date="2016-10" db="EMBL/GenBank/DDBJ databases">
        <authorList>
            <person name="Varghese N."/>
            <person name="Submissions S."/>
        </authorList>
    </citation>
    <scope>NUCLEOTIDE SEQUENCE [LARGE SCALE GENOMIC DNA]</scope>
    <source>
        <strain evidence="16">DSM 24499</strain>
    </source>
</reference>
<dbReference type="OrthoDB" id="9801978at2"/>
<keyword evidence="6 10" id="KW-0133">Cell shape</keyword>
<dbReference type="SUPFAM" id="SSF53623">
    <property type="entry name" value="MurD-like peptide ligases, catalytic domain"/>
    <property type="match status" value="1"/>
</dbReference>
<dbReference type="PANTHER" id="PTHR43024:SF1">
    <property type="entry name" value="UDP-N-ACETYLMURAMOYL-TRIPEPTIDE--D-ALANYL-D-ALANINE LIGASE"/>
    <property type="match status" value="1"/>
</dbReference>
<gene>
    <name evidence="10" type="primary">murF</name>
    <name evidence="15" type="ORF">SAMN04487907_105230</name>
</gene>
<keyword evidence="4 10" id="KW-0547">Nucleotide-binding</keyword>
<feature type="domain" description="Mur ligase C-terminal" evidence="13">
    <location>
        <begin position="302"/>
        <end position="380"/>
    </location>
</feature>
<dbReference type="Pfam" id="PF08245">
    <property type="entry name" value="Mur_ligase_M"/>
    <property type="match status" value="1"/>
</dbReference>
<dbReference type="InterPro" id="IPR036565">
    <property type="entry name" value="Mur-like_cat_sf"/>
</dbReference>
<name>A0A1I1K7K3_9FLAO</name>
<dbReference type="GO" id="GO:0008360">
    <property type="term" value="P:regulation of cell shape"/>
    <property type="evidence" value="ECO:0007669"/>
    <property type="project" value="UniProtKB-KW"/>
</dbReference>
<evidence type="ECO:0000256" key="9">
    <source>
        <dbReference type="ARBA" id="ARBA00023316"/>
    </source>
</evidence>
<dbReference type="GO" id="GO:0008766">
    <property type="term" value="F:UDP-N-acetylmuramoylalanyl-D-glutamyl-2,6-diaminopimelate-D-alanyl-D-alanine ligase activity"/>
    <property type="evidence" value="ECO:0007669"/>
    <property type="project" value="RHEA"/>
</dbReference>
<evidence type="ECO:0000256" key="1">
    <source>
        <dbReference type="ARBA" id="ARBA00022490"/>
    </source>
</evidence>
<feature type="domain" description="Mur ligase N-terminal catalytic" evidence="12">
    <location>
        <begin position="14"/>
        <end position="84"/>
    </location>
</feature>
<organism evidence="15 16">
    <name type="scientific">Zunongwangia mangrovi</name>
    <dbReference type="NCBI Taxonomy" id="1334022"/>
    <lineage>
        <taxon>Bacteria</taxon>
        <taxon>Pseudomonadati</taxon>
        <taxon>Bacteroidota</taxon>
        <taxon>Flavobacteriia</taxon>
        <taxon>Flavobacteriales</taxon>
        <taxon>Flavobacteriaceae</taxon>
        <taxon>Zunongwangia</taxon>
    </lineage>
</organism>
<dbReference type="GO" id="GO:0005737">
    <property type="term" value="C:cytoplasm"/>
    <property type="evidence" value="ECO:0007669"/>
    <property type="project" value="UniProtKB-SubCell"/>
</dbReference>
<accession>A0A1I1K7K3</accession>
<dbReference type="PANTHER" id="PTHR43024">
    <property type="entry name" value="UDP-N-ACETYLMURAMOYL-TRIPEPTIDE--D-ALANYL-D-ALANINE LIGASE"/>
    <property type="match status" value="1"/>
</dbReference>
<evidence type="ECO:0000259" key="13">
    <source>
        <dbReference type="Pfam" id="PF02875"/>
    </source>
</evidence>
<dbReference type="Pfam" id="PF02875">
    <property type="entry name" value="Mur_ligase_C"/>
    <property type="match status" value="1"/>
</dbReference>
<dbReference type="InterPro" id="IPR035911">
    <property type="entry name" value="MurE/MurF_N"/>
</dbReference>
<comment type="pathway">
    <text evidence="10 11">Cell wall biogenesis; peptidoglycan biosynthesis.</text>
</comment>
<dbReference type="GO" id="GO:0051301">
    <property type="term" value="P:cell division"/>
    <property type="evidence" value="ECO:0007669"/>
    <property type="project" value="UniProtKB-KW"/>
</dbReference>
<evidence type="ECO:0000256" key="5">
    <source>
        <dbReference type="ARBA" id="ARBA00022840"/>
    </source>
</evidence>
<dbReference type="EC" id="6.3.2.10" evidence="10 11"/>
<dbReference type="SUPFAM" id="SSF63418">
    <property type="entry name" value="MurE/MurF N-terminal domain"/>
    <property type="match status" value="1"/>
</dbReference>
<evidence type="ECO:0000259" key="14">
    <source>
        <dbReference type="Pfam" id="PF08245"/>
    </source>
</evidence>
<dbReference type="InterPro" id="IPR013221">
    <property type="entry name" value="Mur_ligase_cen"/>
</dbReference>
<keyword evidence="8 10" id="KW-0131">Cell cycle</keyword>
<dbReference type="GO" id="GO:0009252">
    <property type="term" value="P:peptidoglycan biosynthetic process"/>
    <property type="evidence" value="ECO:0007669"/>
    <property type="project" value="UniProtKB-UniRule"/>
</dbReference>
<evidence type="ECO:0000313" key="16">
    <source>
        <dbReference type="Proteomes" id="UP000199438"/>
    </source>
</evidence>
<dbReference type="UniPathway" id="UPA00219"/>
<keyword evidence="16" id="KW-1185">Reference proteome</keyword>
<dbReference type="Gene3D" id="3.40.1190.10">
    <property type="entry name" value="Mur-like, catalytic domain"/>
    <property type="match status" value="1"/>
</dbReference>
<dbReference type="InterPro" id="IPR051046">
    <property type="entry name" value="MurCDEF_CellWall_CoF430Synth"/>
</dbReference>
<protein>
    <recommendedName>
        <fullName evidence="10 11">UDP-N-acetylmuramoyl-tripeptide--D-alanyl-D-alanine ligase</fullName>
        <ecNumber evidence="10 11">6.3.2.10</ecNumber>
    </recommendedName>
    <alternativeName>
        <fullName evidence="10">D-alanyl-D-alanine-adding enzyme</fullName>
    </alternativeName>
</protein>
<comment type="subcellular location">
    <subcellularLocation>
        <location evidence="10 11">Cytoplasm</location>
    </subcellularLocation>
</comment>
<evidence type="ECO:0000256" key="4">
    <source>
        <dbReference type="ARBA" id="ARBA00022741"/>
    </source>
</evidence>
<comment type="similarity">
    <text evidence="10">Belongs to the MurCDEF family. MurF subfamily.</text>
</comment>
<evidence type="ECO:0000256" key="11">
    <source>
        <dbReference type="RuleBase" id="RU004136"/>
    </source>
</evidence>
<dbReference type="AlphaFoldDB" id="A0A1I1K7K3"/>
<keyword evidence="2 10" id="KW-0436">Ligase</keyword>
<dbReference type="GO" id="GO:0071555">
    <property type="term" value="P:cell wall organization"/>
    <property type="evidence" value="ECO:0007669"/>
    <property type="project" value="UniProtKB-KW"/>
</dbReference>
<feature type="domain" description="Mur ligase central" evidence="14">
    <location>
        <begin position="96"/>
        <end position="278"/>
    </location>
</feature>
<comment type="function">
    <text evidence="10 11">Involved in cell wall formation. Catalyzes the final step in the synthesis of UDP-N-acetylmuramoyl-pentapeptide, the precursor of murein.</text>
</comment>
<evidence type="ECO:0000256" key="10">
    <source>
        <dbReference type="HAMAP-Rule" id="MF_02019"/>
    </source>
</evidence>
<dbReference type="STRING" id="1334022.SAMN04487907_105230"/>
<evidence type="ECO:0000259" key="12">
    <source>
        <dbReference type="Pfam" id="PF01225"/>
    </source>
</evidence>
<evidence type="ECO:0000256" key="3">
    <source>
        <dbReference type="ARBA" id="ARBA00022618"/>
    </source>
</evidence>
<keyword evidence="9 10" id="KW-0961">Cell wall biogenesis/degradation</keyword>
<dbReference type="GO" id="GO:0047480">
    <property type="term" value="F:UDP-N-acetylmuramoyl-tripeptide-D-alanyl-D-alanine ligase activity"/>
    <property type="evidence" value="ECO:0007669"/>
    <property type="project" value="UniProtKB-UniRule"/>
</dbReference>
<keyword evidence="5 10" id="KW-0067">ATP-binding</keyword>
<feature type="binding site" evidence="10">
    <location>
        <begin position="98"/>
        <end position="104"/>
    </location>
    <ligand>
        <name>ATP</name>
        <dbReference type="ChEBI" id="CHEBI:30616"/>
    </ligand>
</feature>
<dbReference type="InterPro" id="IPR036615">
    <property type="entry name" value="Mur_ligase_C_dom_sf"/>
</dbReference>
<dbReference type="RefSeq" id="WP_092543263.1">
    <property type="nucleotide sequence ID" value="NZ_FOKV01000005.1"/>
</dbReference>
<evidence type="ECO:0000256" key="2">
    <source>
        <dbReference type="ARBA" id="ARBA00022598"/>
    </source>
</evidence>